<feature type="region of interest" description="Disordered" evidence="23">
    <location>
        <begin position="19"/>
        <end position="42"/>
    </location>
</feature>
<feature type="non-terminal residue" evidence="25">
    <location>
        <position position="463"/>
    </location>
</feature>
<evidence type="ECO:0000256" key="19">
    <source>
        <dbReference type="ARBA" id="ARBA00023242"/>
    </source>
</evidence>
<dbReference type="GO" id="GO:0005694">
    <property type="term" value="C:chromosome"/>
    <property type="evidence" value="ECO:0007669"/>
    <property type="project" value="UniProtKB-SubCell"/>
</dbReference>
<keyword evidence="11" id="KW-0832">Ubl conjugation</keyword>
<evidence type="ECO:0000256" key="7">
    <source>
        <dbReference type="ARBA" id="ARBA00022664"/>
    </source>
</evidence>
<keyword evidence="13" id="KW-0007">Acetylation</keyword>
<comment type="subcellular location">
    <subcellularLocation>
        <location evidence="2">Chromosome</location>
    </subcellularLocation>
    <subcellularLocation>
        <location evidence="1">Nucleus</location>
    </subcellularLocation>
</comment>
<feature type="compositionally biased region" description="Acidic residues" evidence="23">
    <location>
        <begin position="453"/>
        <end position="463"/>
    </location>
</feature>
<dbReference type="Pfam" id="PF00076">
    <property type="entry name" value="RRM_1"/>
    <property type="match status" value="1"/>
</dbReference>
<keyword evidence="9" id="KW-0677">Repeat</keyword>
<keyword evidence="16" id="KW-0804">Transcription</keyword>
<dbReference type="GO" id="GO:0000398">
    <property type="term" value="P:mRNA splicing, via spliceosome"/>
    <property type="evidence" value="ECO:0007669"/>
    <property type="project" value="InterPro"/>
</dbReference>
<dbReference type="FunFam" id="3.30.70.330:FF:000202">
    <property type="entry name" value="HIV Tat-specific factor 1"/>
    <property type="match status" value="1"/>
</dbReference>
<feature type="non-terminal residue" evidence="25">
    <location>
        <position position="1"/>
    </location>
</feature>
<evidence type="ECO:0000256" key="13">
    <source>
        <dbReference type="ARBA" id="ARBA00022990"/>
    </source>
</evidence>
<keyword evidence="15" id="KW-0010">Activator</keyword>
<evidence type="ECO:0000256" key="16">
    <source>
        <dbReference type="ARBA" id="ARBA00023163"/>
    </source>
</evidence>
<protein>
    <recommendedName>
        <fullName evidence="21">17S U2 SnRNP complex component HTATSF1</fullName>
    </recommendedName>
</protein>
<evidence type="ECO:0000256" key="8">
    <source>
        <dbReference type="ARBA" id="ARBA00022728"/>
    </source>
</evidence>
<dbReference type="InterPro" id="IPR034392">
    <property type="entry name" value="TatSF1-like_RRM1"/>
</dbReference>
<evidence type="ECO:0000256" key="20">
    <source>
        <dbReference type="ARBA" id="ARBA00062124"/>
    </source>
</evidence>
<keyword evidence="14" id="KW-0805">Transcription regulation</keyword>
<feature type="compositionally biased region" description="Basic and acidic residues" evidence="23">
    <location>
        <begin position="417"/>
        <end position="430"/>
    </location>
</feature>
<organism evidence="25 26">
    <name type="scientific">Atractosteus spatula</name>
    <name type="common">Alligator gar</name>
    <name type="synonym">Lepisosteus spatula</name>
    <dbReference type="NCBI Taxonomy" id="7917"/>
    <lineage>
        <taxon>Eukaryota</taxon>
        <taxon>Metazoa</taxon>
        <taxon>Chordata</taxon>
        <taxon>Craniata</taxon>
        <taxon>Vertebrata</taxon>
        <taxon>Euteleostomi</taxon>
        <taxon>Actinopterygii</taxon>
        <taxon>Neopterygii</taxon>
        <taxon>Holostei</taxon>
        <taxon>Semionotiformes</taxon>
        <taxon>Lepisosteidae</taxon>
        <taxon>Atractosteus</taxon>
    </lineage>
</organism>
<dbReference type="GO" id="GO:0003723">
    <property type="term" value="F:RNA binding"/>
    <property type="evidence" value="ECO:0007669"/>
    <property type="project" value="UniProtKB-UniRule"/>
</dbReference>
<dbReference type="Gene3D" id="3.30.70.330">
    <property type="match status" value="2"/>
</dbReference>
<evidence type="ECO:0000256" key="6">
    <source>
        <dbReference type="ARBA" id="ARBA00022553"/>
    </source>
</evidence>
<comment type="similarity">
    <text evidence="3">Belongs to the HTATSF1 family.</text>
</comment>
<dbReference type="EMBL" id="JAAWVO010067470">
    <property type="protein sequence ID" value="MBN3323799.1"/>
    <property type="molecule type" value="Genomic_DNA"/>
</dbReference>
<evidence type="ECO:0000313" key="26">
    <source>
        <dbReference type="Proteomes" id="UP000736164"/>
    </source>
</evidence>
<keyword evidence="5" id="KW-1017">Isopeptide bond</keyword>
<name>A0A8J7P4G6_ATRSP</name>
<feature type="domain" description="RRM" evidence="24">
    <location>
        <begin position="134"/>
        <end position="219"/>
    </location>
</feature>
<comment type="caution">
    <text evidence="25">The sequence shown here is derived from an EMBL/GenBank/DDBJ whole genome shotgun (WGS) entry which is preliminary data.</text>
</comment>
<dbReference type="SMART" id="SM00360">
    <property type="entry name" value="RRM"/>
    <property type="match status" value="2"/>
</dbReference>
<dbReference type="PROSITE" id="PS50102">
    <property type="entry name" value="RRM"/>
    <property type="match status" value="2"/>
</dbReference>
<evidence type="ECO:0000256" key="9">
    <source>
        <dbReference type="ARBA" id="ARBA00022737"/>
    </source>
</evidence>
<dbReference type="PANTHER" id="PTHR15608:SF0">
    <property type="entry name" value="HIV TAT-SPECIFIC FACTOR 1"/>
    <property type="match status" value="1"/>
</dbReference>
<evidence type="ECO:0000256" key="4">
    <source>
        <dbReference type="ARBA" id="ARBA00022454"/>
    </source>
</evidence>
<feature type="region of interest" description="Disordered" evidence="23">
    <location>
        <begin position="371"/>
        <end position="463"/>
    </location>
</feature>
<keyword evidence="12 22" id="KW-0694">RNA-binding</keyword>
<dbReference type="FunFam" id="3.30.70.330:FF:000105">
    <property type="entry name" value="HIV Tat-specific factor 1 homolog"/>
    <property type="match status" value="1"/>
</dbReference>
<feature type="compositionally biased region" description="Low complexity" evidence="23">
    <location>
        <begin position="90"/>
        <end position="102"/>
    </location>
</feature>
<evidence type="ECO:0000256" key="18">
    <source>
        <dbReference type="ARBA" id="ARBA00023204"/>
    </source>
</evidence>
<evidence type="ECO:0000256" key="5">
    <source>
        <dbReference type="ARBA" id="ARBA00022499"/>
    </source>
</evidence>
<dbReference type="Proteomes" id="UP000736164">
    <property type="component" value="Unassembled WGS sequence"/>
</dbReference>
<evidence type="ECO:0000256" key="3">
    <source>
        <dbReference type="ARBA" id="ARBA00007747"/>
    </source>
</evidence>
<evidence type="ECO:0000256" key="17">
    <source>
        <dbReference type="ARBA" id="ARBA00023187"/>
    </source>
</evidence>
<keyword evidence="26" id="KW-1185">Reference proteome</keyword>
<reference evidence="25" key="1">
    <citation type="journal article" date="2021" name="Cell">
        <title>Tracing the genetic footprints of vertebrate landing in non-teleost ray-finned fishes.</title>
        <authorList>
            <person name="Bi X."/>
            <person name="Wang K."/>
            <person name="Yang L."/>
            <person name="Pan H."/>
            <person name="Jiang H."/>
            <person name="Wei Q."/>
            <person name="Fang M."/>
            <person name="Yu H."/>
            <person name="Zhu C."/>
            <person name="Cai Y."/>
            <person name="He Y."/>
            <person name="Gan X."/>
            <person name="Zeng H."/>
            <person name="Yu D."/>
            <person name="Zhu Y."/>
            <person name="Jiang H."/>
            <person name="Qiu Q."/>
            <person name="Yang H."/>
            <person name="Zhang Y.E."/>
            <person name="Wang W."/>
            <person name="Zhu M."/>
            <person name="He S."/>
            <person name="Zhang G."/>
        </authorList>
    </citation>
    <scope>NUCLEOTIDE SEQUENCE</scope>
    <source>
        <strain evidence="25">Allg_001</strain>
    </source>
</reference>
<evidence type="ECO:0000256" key="11">
    <source>
        <dbReference type="ARBA" id="ARBA00022843"/>
    </source>
</evidence>
<comment type="subunit">
    <text evidence="20">Component of the 17S U2 SnRNP complex, a ribonucleoprotein complex that contains small nuclear RNA (snRNA) U2 and a number of specific proteins. Within the 17S U2 SnRNP complex, interacts (via UHM region) directly with SF3B1. Component of a complex which is at least composed of HTATSF1/Tat-SF1, the P-TEFb complex components CDK9 and CCNT1, RNA polymerase II, SUPT5H, and NCL/nucleolin. Interacts with GTF2F2/RAP30 and POLR2A. Interacts with TCERG1/CA150. Interacts with (poly-ADP-ribosylated) RPA1; promoting HTATSF1 recruitment to DNA damage sites. Interacts (when phosphorylated) with TOPBP1; promoting recruitment of TOPBP1 to DNA damage sites during S-phase.</text>
</comment>
<dbReference type="SUPFAM" id="SSF54928">
    <property type="entry name" value="RNA-binding domain, RBD"/>
    <property type="match status" value="2"/>
</dbReference>
<gene>
    <name evidence="25" type="primary">Htatsf1</name>
    <name evidence="25" type="ORF">GTO95_0011741</name>
</gene>
<evidence type="ECO:0000256" key="10">
    <source>
        <dbReference type="ARBA" id="ARBA00022763"/>
    </source>
</evidence>
<keyword evidence="7" id="KW-0507">mRNA processing</keyword>
<evidence type="ECO:0000313" key="25">
    <source>
        <dbReference type="EMBL" id="MBN3323799.1"/>
    </source>
</evidence>
<evidence type="ECO:0000256" key="21">
    <source>
        <dbReference type="ARBA" id="ARBA00073773"/>
    </source>
</evidence>
<accession>A0A8J7P4G6</accession>
<dbReference type="CDD" id="cd12282">
    <property type="entry name" value="RRM2_TatSF1_like"/>
    <property type="match status" value="1"/>
</dbReference>
<dbReference type="GO" id="GO:0005684">
    <property type="term" value="C:U2-type spliceosomal complex"/>
    <property type="evidence" value="ECO:0007669"/>
    <property type="project" value="TreeGrafter"/>
</dbReference>
<dbReference type="InterPro" id="IPR035979">
    <property type="entry name" value="RBD_domain_sf"/>
</dbReference>
<evidence type="ECO:0000256" key="23">
    <source>
        <dbReference type="SAM" id="MobiDB-lite"/>
    </source>
</evidence>
<evidence type="ECO:0000256" key="22">
    <source>
        <dbReference type="PROSITE-ProRule" id="PRU00176"/>
    </source>
</evidence>
<dbReference type="InterPro" id="IPR034393">
    <property type="entry name" value="TatSF1-like"/>
</dbReference>
<feature type="domain" description="RRM" evidence="24">
    <location>
        <begin position="265"/>
        <end position="350"/>
    </location>
</feature>
<keyword evidence="10" id="KW-0227">DNA damage</keyword>
<keyword evidence="4" id="KW-0158">Chromosome</keyword>
<evidence type="ECO:0000259" key="24">
    <source>
        <dbReference type="PROSITE" id="PS50102"/>
    </source>
</evidence>
<feature type="compositionally biased region" description="Basic and acidic residues" evidence="23">
    <location>
        <begin position="109"/>
        <end position="122"/>
    </location>
</feature>
<keyword evidence="18" id="KW-0234">DNA repair</keyword>
<sequence>MSGESGGNEEFLEQLRLQQLYGQSREAGNGDDPYTFVDPEDGTVYDWDQEKKAWFPKITEDFLAAYHANYGFNEEGTGNPSVSEAPAVDPAAQKSAPQKPQAEGAEVTQPKEGKQKEKRKADPGWFNIDQEKNTNIYVSGLPLDITPEEFVGIMSKCGIIMRDPVTEEYKIKLYKDNKGNLKGDGLCCYLKKESVALAERLLDDSEIRGYRLHVEAARFELKGEYDASKKRKKAKDYRKKLQRQQKQLDWRPEKQPGSVRKRNERVLIIQNMFHPSDFEEDPLVLNEIREDLRTECEKFGQVKKVIIFDRHPDGVASVAFKEPEEADVCQLALDGRWFGGRKLSVQHWDGTTDYQVEETNREREERLKGWASFLGEKDSGKAGGEALKDSAGQAEKGAPQDPKSSTGEPPSKLEGPGTEHPEPGGAKEEAEGSGGGVSEEAVADSTDSSLAGSEEEEEESEEA</sequence>
<evidence type="ECO:0000256" key="12">
    <source>
        <dbReference type="ARBA" id="ARBA00022884"/>
    </source>
</evidence>
<dbReference type="CDD" id="cd12281">
    <property type="entry name" value="RRM1_TatSF1_like"/>
    <property type="match status" value="1"/>
</dbReference>
<evidence type="ECO:0000256" key="2">
    <source>
        <dbReference type="ARBA" id="ARBA00004286"/>
    </source>
</evidence>
<evidence type="ECO:0000256" key="1">
    <source>
        <dbReference type="ARBA" id="ARBA00004123"/>
    </source>
</evidence>
<evidence type="ECO:0000256" key="15">
    <source>
        <dbReference type="ARBA" id="ARBA00023159"/>
    </source>
</evidence>
<dbReference type="GO" id="GO:0005686">
    <property type="term" value="C:U2 snRNP"/>
    <property type="evidence" value="ECO:0007669"/>
    <property type="project" value="TreeGrafter"/>
</dbReference>
<dbReference type="PANTHER" id="PTHR15608">
    <property type="entry name" value="SPLICING FACTOR U2AF-ASSOCIATED PROTEIN 2"/>
    <property type="match status" value="1"/>
</dbReference>
<keyword evidence="6" id="KW-0597">Phosphoprotein</keyword>
<dbReference type="AlphaFoldDB" id="A0A8J7P4G6"/>
<feature type="region of interest" description="Disordered" evidence="23">
    <location>
        <begin position="77"/>
        <end position="123"/>
    </location>
</feature>
<keyword evidence="8" id="KW-0747">Spliceosome</keyword>
<dbReference type="InterPro" id="IPR000504">
    <property type="entry name" value="RRM_dom"/>
</dbReference>
<keyword evidence="19" id="KW-0539">Nucleus</keyword>
<proteinExistence type="inferred from homology"/>
<evidence type="ECO:0000256" key="14">
    <source>
        <dbReference type="ARBA" id="ARBA00023015"/>
    </source>
</evidence>
<keyword evidence="17" id="KW-0508">mRNA splicing</keyword>
<dbReference type="GO" id="GO:0006281">
    <property type="term" value="P:DNA repair"/>
    <property type="evidence" value="ECO:0007669"/>
    <property type="project" value="UniProtKB-KW"/>
</dbReference>
<dbReference type="InterPro" id="IPR012677">
    <property type="entry name" value="Nucleotide-bd_a/b_plait_sf"/>
</dbReference>